<comment type="caution">
    <text evidence="1">The sequence shown here is derived from an EMBL/GenBank/DDBJ whole genome shotgun (WGS) entry which is preliminary data.</text>
</comment>
<gene>
    <name evidence="1" type="ORF">NDI86_21490</name>
</gene>
<protein>
    <submittedName>
        <fullName evidence="1">Uncharacterized protein</fullName>
    </submittedName>
</protein>
<dbReference type="Proteomes" id="UP001268864">
    <property type="component" value="Unassembled WGS sequence"/>
</dbReference>
<dbReference type="RefSeq" id="WP_310902344.1">
    <property type="nucleotide sequence ID" value="NZ_JAMQOS010000010.1"/>
</dbReference>
<keyword evidence="2" id="KW-1185">Reference proteome</keyword>
<reference evidence="1 2" key="1">
    <citation type="submission" date="2022-06" db="EMBL/GenBank/DDBJ databases">
        <title>Halomicroarcula sp. a new haloarchaeum isolate from saline soil.</title>
        <authorList>
            <person name="Strakova D."/>
            <person name="Galisteo C."/>
            <person name="Sanchez-Porro C."/>
            <person name="Ventosa A."/>
        </authorList>
    </citation>
    <scope>NUCLEOTIDE SEQUENCE [LARGE SCALE GENOMIC DNA]</scope>
    <source>
        <strain evidence="1 2">S3CR25-11</strain>
    </source>
</reference>
<proteinExistence type="predicted"/>
<evidence type="ECO:0000313" key="2">
    <source>
        <dbReference type="Proteomes" id="UP001268864"/>
    </source>
</evidence>
<name>A0ABU2FV80_9EURY</name>
<organism evidence="1 2">
    <name type="scientific">Haloarcula onubensis</name>
    <dbReference type="NCBI Taxonomy" id="2950539"/>
    <lineage>
        <taxon>Archaea</taxon>
        <taxon>Methanobacteriati</taxon>
        <taxon>Methanobacteriota</taxon>
        <taxon>Stenosarchaea group</taxon>
        <taxon>Halobacteria</taxon>
        <taxon>Halobacteriales</taxon>
        <taxon>Haloarculaceae</taxon>
        <taxon>Haloarcula</taxon>
    </lineage>
</organism>
<accession>A0ABU2FV80</accession>
<dbReference type="EMBL" id="JAMQOS010000010">
    <property type="protein sequence ID" value="MDS0284678.1"/>
    <property type="molecule type" value="Genomic_DNA"/>
</dbReference>
<sequence>MSLSNDDRATARLGDITFAFEHPQLESSGSGQAAKHEILPVDENDDATTVIQPMGRKARDWTLRGDCYKETADALDNLNGEVVELRHSRHSGDVYVDDVRTNPEGALDENGWRYSYNISLTEVV</sequence>
<evidence type="ECO:0000313" key="1">
    <source>
        <dbReference type="EMBL" id="MDS0284678.1"/>
    </source>
</evidence>